<feature type="domain" description="Histidine kinase" evidence="10">
    <location>
        <begin position="188"/>
        <end position="412"/>
    </location>
</feature>
<dbReference type="Pfam" id="PF00512">
    <property type="entry name" value="HisKA"/>
    <property type="match status" value="1"/>
</dbReference>
<dbReference type="PANTHER" id="PTHR45339:SF1">
    <property type="entry name" value="HYBRID SIGNAL TRANSDUCTION HISTIDINE KINASE J"/>
    <property type="match status" value="1"/>
</dbReference>
<keyword evidence="12" id="KW-1185">Reference proteome</keyword>
<dbReference type="Pfam" id="PF01590">
    <property type="entry name" value="GAF"/>
    <property type="match status" value="1"/>
</dbReference>
<dbReference type="EMBL" id="CP130318">
    <property type="protein sequence ID" value="WNQ09494.1"/>
    <property type="molecule type" value="Genomic_DNA"/>
</dbReference>
<dbReference type="PROSITE" id="PS50109">
    <property type="entry name" value="HIS_KIN"/>
    <property type="match status" value="1"/>
</dbReference>
<dbReference type="AlphaFoldDB" id="A0AA96RFY5"/>
<dbReference type="SUPFAM" id="SSF47384">
    <property type="entry name" value="Homodimeric domain of signal transducing histidine kinase"/>
    <property type="match status" value="1"/>
</dbReference>
<reference evidence="11 12" key="1">
    <citation type="submission" date="2022-02" db="EMBL/GenBank/DDBJ databases">
        <title>Paenibacillus sp. MBLB1776 Whole Genome Shotgun Sequencing.</title>
        <authorList>
            <person name="Hwang C.Y."/>
            <person name="Cho E.-S."/>
            <person name="Seo M.-J."/>
        </authorList>
    </citation>
    <scope>NUCLEOTIDE SEQUENCE [LARGE SCALE GENOMIC DNA]</scope>
    <source>
        <strain evidence="11 12">MBLB1776</strain>
    </source>
</reference>
<dbReference type="EC" id="2.7.13.3" evidence="2"/>
<evidence type="ECO:0000256" key="5">
    <source>
        <dbReference type="ARBA" id="ARBA00022741"/>
    </source>
</evidence>
<feature type="coiled-coil region" evidence="9">
    <location>
        <begin position="151"/>
        <end position="181"/>
    </location>
</feature>
<dbReference type="RefSeq" id="WP_315603266.1">
    <property type="nucleotide sequence ID" value="NZ_CP130318.1"/>
</dbReference>
<dbReference type="InterPro" id="IPR036890">
    <property type="entry name" value="HATPase_C_sf"/>
</dbReference>
<keyword evidence="4" id="KW-0808">Transferase</keyword>
<gene>
    <name evidence="11" type="ORF">MJA45_17880</name>
</gene>
<dbReference type="InterPro" id="IPR003594">
    <property type="entry name" value="HATPase_dom"/>
</dbReference>
<dbReference type="InterPro" id="IPR036097">
    <property type="entry name" value="HisK_dim/P_sf"/>
</dbReference>
<keyword evidence="5" id="KW-0547">Nucleotide-binding</keyword>
<dbReference type="CDD" id="cd00082">
    <property type="entry name" value="HisKA"/>
    <property type="match status" value="1"/>
</dbReference>
<keyword evidence="7" id="KW-0067">ATP-binding</keyword>
<dbReference type="PANTHER" id="PTHR45339">
    <property type="entry name" value="HYBRID SIGNAL TRANSDUCTION HISTIDINE KINASE J"/>
    <property type="match status" value="1"/>
</dbReference>
<dbReference type="Gene3D" id="3.30.450.40">
    <property type="match status" value="1"/>
</dbReference>
<evidence type="ECO:0000256" key="4">
    <source>
        <dbReference type="ARBA" id="ARBA00022679"/>
    </source>
</evidence>
<dbReference type="Gene3D" id="1.10.287.130">
    <property type="match status" value="1"/>
</dbReference>
<evidence type="ECO:0000256" key="7">
    <source>
        <dbReference type="ARBA" id="ARBA00022840"/>
    </source>
</evidence>
<evidence type="ECO:0000313" key="12">
    <source>
        <dbReference type="Proteomes" id="UP001305702"/>
    </source>
</evidence>
<keyword evidence="8" id="KW-0902">Two-component regulatory system</keyword>
<evidence type="ECO:0000256" key="6">
    <source>
        <dbReference type="ARBA" id="ARBA00022777"/>
    </source>
</evidence>
<dbReference type="SUPFAM" id="SSF55781">
    <property type="entry name" value="GAF domain-like"/>
    <property type="match status" value="1"/>
</dbReference>
<evidence type="ECO:0000256" key="9">
    <source>
        <dbReference type="SAM" id="Coils"/>
    </source>
</evidence>
<keyword evidence="3" id="KW-0597">Phosphoprotein</keyword>
<dbReference type="InterPro" id="IPR003661">
    <property type="entry name" value="HisK_dim/P_dom"/>
</dbReference>
<dbReference type="SMART" id="SM00387">
    <property type="entry name" value="HATPase_c"/>
    <property type="match status" value="1"/>
</dbReference>
<dbReference type="Gene3D" id="3.30.565.10">
    <property type="entry name" value="Histidine kinase-like ATPase, C-terminal domain"/>
    <property type="match status" value="1"/>
</dbReference>
<dbReference type="GO" id="GO:0000155">
    <property type="term" value="F:phosphorelay sensor kinase activity"/>
    <property type="evidence" value="ECO:0007669"/>
    <property type="project" value="InterPro"/>
</dbReference>
<dbReference type="InterPro" id="IPR003018">
    <property type="entry name" value="GAF"/>
</dbReference>
<dbReference type="PRINTS" id="PR00344">
    <property type="entry name" value="BCTRLSENSOR"/>
</dbReference>
<evidence type="ECO:0000313" key="11">
    <source>
        <dbReference type="EMBL" id="WNQ09494.1"/>
    </source>
</evidence>
<evidence type="ECO:0000256" key="3">
    <source>
        <dbReference type="ARBA" id="ARBA00022553"/>
    </source>
</evidence>
<dbReference type="SMART" id="SM00388">
    <property type="entry name" value="HisKA"/>
    <property type="match status" value="1"/>
</dbReference>
<dbReference type="SMART" id="SM00065">
    <property type="entry name" value="GAF"/>
    <property type="match status" value="1"/>
</dbReference>
<dbReference type="KEGG" id="paun:MJA45_17880"/>
<accession>A0AA96RFY5</accession>
<dbReference type="Proteomes" id="UP001305702">
    <property type="component" value="Chromosome"/>
</dbReference>
<proteinExistence type="predicted"/>
<protein>
    <recommendedName>
        <fullName evidence="2">histidine kinase</fullName>
        <ecNumber evidence="2">2.7.13.3</ecNumber>
    </recommendedName>
</protein>
<keyword evidence="9" id="KW-0175">Coiled coil</keyword>
<evidence type="ECO:0000259" key="10">
    <source>
        <dbReference type="PROSITE" id="PS50109"/>
    </source>
</evidence>
<organism evidence="11 12">
    <name type="scientific">Paenibacillus aurantius</name>
    <dbReference type="NCBI Taxonomy" id="2918900"/>
    <lineage>
        <taxon>Bacteria</taxon>
        <taxon>Bacillati</taxon>
        <taxon>Bacillota</taxon>
        <taxon>Bacilli</taxon>
        <taxon>Bacillales</taxon>
        <taxon>Paenibacillaceae</taxon>
        <taxon>Paenibacillus</taxon>
    </lineage>
</organism>
<keyword evidence="6 11" id="KW-0418">Kinase</keyword>
<evidence type="ECO:0000256" key="8">
    <source>
        <dbReference type="ARBA" id="ARBA00023012"/>
    </source>
</evidence>
<comment type="catalytic activity">
    <reaction evidence="1">
        <text>ATP + protein L-histidine = ADP + protein N-phospho-L-histidine.</text>
        <dbReference type="EC" id="2.7.13.3"/>
    </reaction>
</comment>
<dbReference type="InterPro" id="IPR004358">
    <property type="entry name" value="Sig_transdc_His_kin-like_C"/>
</dbReference>
<evidence type="ECO:0000256" key="2">
    <source>
        <dbReference type="ARBA" id="ARBA00012438"/>
    </source>
</evidence>
<dbReference type="GO" id="GO:0005524">
    <property type="term" value="F:ATP binding"/>
    <property type="evidence" value="ECO:0007669"/>
    <property type="project" value="UniProtKB-KW"/>
</dbReference>
<dbReference type="Pfam" id="PF02518">
    <property type="entry name" value="HATPase_c"/>
    <property type="match status" value="1"/>
</dbReference>
<name>A0AA96RFY5_9BACL</name>
<sequence length="433" mass="47665">MEGIHRENATFYSGIHDAAAHVIELLSRLLEVNTIFVASNDGVTNVIMNAFNRREELVKENDCLPFELSYCSLVLHNDSKPLLIPDTASSPLTSSMAVTQALGSRSFIGVPILLKNGTAYGTVCALDSTTYRFSETDITALQSMAVFLAHVIELENTVSELKKTEKKLKEANQAVEGSVQLKSNLLATIGSEIRAPITSIMGATDLLGETPLLPDQQEYIEIIQMSNHSLLSLVDNILYYSRLEAKDMKAEHEPFDLVSAVDTVIRDFQAEAAEKNIQLELATRFESLPVIVGDERKLRQALSNILRNALDFTSRGRIDVCARVLPNSGEPGSYLLKFEVRGGGIGILPDRLGDLFHLQSEPEQAGTEQNYSGAVINLAISKRLIELMGGSLQAEAASDRGATLTFVIPVREFTLDILSNDNELPEEERRCRR</sequence>
<dbReference type="InterPro" id="IPR005467">
    <property type="entry name" value="His_kinase_dom"/>
</dbReference>
<evidence type="ECO:0000256" key="1">
    <source>
        <dbReference type="ARBA" id="ARBA00000085"/>
    </source>
</evidence>
<dbReference type="InterPro" id="IPR029016">
    <property type="entry name" value="GAF-like_dom_sf"/>
</dbReference>
<dbReference type="SUPFAM" id="SSF55874">
    <property type="entry name" value="ATPase domain of HSP90 chaperone/DNA topoisomerase II/histidine kinase"/>
    <property type="match status" value="1"/>
</dbReference>